<proteinExistence type="inferred from homology"/>
<evidence type="ECO:0000313" key="5">
    <source>
        <dbReference type="Proteomes" id="UP000234331"/>
    </source>
</evidence>
<feature type="short sequence motif" description="HXTX 2" evidence="2">
    <location>
        <begin position="136"/>
        <end position="139"/>
    </location>
</feature>
<dbReference type="PANTHER" id="PTHR35561">
    <property type="entry name" value="RNA 2',3'-CYCLIC PHOSPHODIESTERASE"/>
    <property type="match status" value="1"/>
</dbReference>
<organism evidence="4 5">
    <name type="scientific">Frankia canadensis</name>
    <dbReference type="NCBI Taxonomy" id="1836972"/>
    <lineage>
        <taxon>Bacteria</taxon>
        <taxon>Bacillati</taxon>
        <taxon>Actinomycetota</taxon>
        <taxon>Actinomycetes</taxon>
        <taxon>Frankiales</taxon>
        <taxon>Frankiaceae</taxon>
        <taxon>Frankia</taxon>
    </lineage>
</organism>
<gene>
    <name evidence="4" type="ORF">FRACA_1780012</name>
</gene>
<evidence type="ECO:0000256" key="3">
    <source>
        <dbReference type="SAM" id="MobiDB-lite"/>
    </source>
</evidence>
<dbReference type="InterPro" id="IPR009097">
    <property type="entry name" value="Cyclic_Pdiesterase"/>
</dbReference>
<keyword evidence="1 2" id="KW-0378">Hydrolase</keyword>
<dbReference type="Pfam" id="PF13563">
    <property type="entry name" value="2_5_RNA_ligase2"/>
    <property type="match status" value="1"/>
</dbReference>
<comment type="catalytic activity">
    <reaction evidence="2">
        <text>a 3'-end 2',3'-cyclophospho-ribonucleotide-RNA + H2O = a 3'-end 2'-phospho-ribonucleotide-RNA + H(+)</text>
        <dbReference type="Rhea" id="RHEA:11828"/>
        <dbReference type="Rhea" id="RHEA-COMP:10464"/>
        <dbReference type="Rhea" id="RHEA-COMP:17353"/>
        <dbReference type="ChEBI" id="CHEBI:15377"/>
        <dbReference type="ChEBI" id="CHEBI:15378"/>
        <dbReference type="ChEBI" id="CHEBI:83064"/>
        <dbReference type="ChEBI" id="CHEBI:173113"/>
        <dbReference type="EC" id="3.1.4.58"/>
    </reaction>
</comment>
<sequence>MAVLPPGRMVEDLRAATRPVRLAAPDLRWSEPDRWHVTLAFLGPVPDERRADLDARLARVAARHGPIPVETVGGGRFGDRVLWTQVREVRGQRDGQGGGGSPGPGRDLAGLAAGVRRAAERARAAPEADARPLRAHLTLARVPDHARRELAPLVDRLRAAVAPMPWTIDRLVLMSSVNGPPGTPAIYAEEAGWPLTGR</sequence>
<evidence type="ECO:0000256" key="1">
    <source>
        <dbReference type="ARBA" id="ARBA00022801"/>
    </source>
</evidence>
<accession>A0A2I2KNL4</accession>
<feature type="short sequence motif" description="HXTX 1" evidence="2">
    <location>
        <begin position="36"/>
        <end position="39"/>
    </location>
</feature>
<feature type="active site" description="Proton acceptor" evidence="2">
    <location>
        <position position="136"/>
    </location>
</feature>
<comment type="function">
    <text evidence="2">Hydrolyzes RNA 2',3'-cyclic phosphodiester to an RNA 2'-phosphomonoester.</text>
</comment>
<dbReference type="InterPro" id="IPR004175">
    <property type="entry name" value="RNA_CPDase"/>
</dbReference>
<reference evidence="4 5" key="1">
    <citation type="submission" date="2017-06" db="EMBL/GenBank/DDBJ databases">
        <authorList>
            <person name="Kim H.J."/>
            <person name="Triplett B.A."/>
        </authorList>
    </citation>
    <scope>NUCLEOTIDE SEQUENCE [LARGE SCALE GENOMIC DNA]</scope>
    <source>
        <strain evidence="4">FRACA_ARgP5</strain>
    </source>
</reference>
<dbReference type="EMBL" id="FZMO01000088">
    <property type="protein sequence ID" value="SNQ47229.1"/>
    <property type="molecule type" value="Genomic_DNA"/>
</dbReference>
<dbReference type="Gene3D" id="3.90.1140.10">
    <property type="entry name" value="Cyclic phosphodiesterase"/>
    <property type="match status" value="1"/>
</dbReference>
<dbReference type="SUPFAM" id="SSF55144">
    <property type="entry name" value="LigT-like"/>
    <property type="match status" value="1"/>
</dbReference>
<dbReference type="AlphaFoldDB" id="A0A2I2KNL4"/>
<evidence type="ECO:0000313" key="4">
    <source>
        <dbReference type="EMBL" id="SNQ47229.1"/>
    </source>
</evidence>
<feature type="active site" description="Proton donor" evidence="2">
    <location>
        <position position="36"/>
    </location>
</feature>
<keyword evidence="5" id="KW-1185">Reference proteome</keyword>
<comment type="similarity">
    <text evidence="2">Belongs to the 2H phosphoesterase superfamily. ThpR family.</text>
</comment>
<feature type="region of interest" description="Disordered" evidence="3">
    <location>
        <begin position="89"/>
        <end position="109"/>
    </location>
</feature>
<dbReference type="PANTHER" id="PTHR35561:SF1">
    <property type="entry name" value="RNA 2',3'-CYCLIC PHOSPHODIESTERASE"/>
    <property type="match status" value="1"/>
</dbReference>
<dbReference type="RefSeq" id="WP_341477206.1">
    <property type="nucleotide sequence ID" value="NZ_FZMO01000088.1"/>
</dbReference>
<name>A0A2I2KNL4_9ACTN</name>
<dbReference type="EC" id="3.1.4.58" evidence="2"/>
<feature type="compositionally biased region" description="Gly residues" evidence="3">
    <location>
        <begin position="94"/>
        <end position="103"/>
    </location>
</feature>
<dbReference type="Proteomes" id="UP000234331">
    <property type="component" value="Unassembled WGS sequence"/>
</dbReference>
<dbReference type="GO" id="GO:0008664">
    <property type="term" value="F:RNA 2',3'-cyclic 3'-phosphodiesterase activity"/>
    <property type="evidence" value="ECO:0007669"/>
    <property type="project" value="UniProtKB-EC"/>
</dbReference>
<dbReference type="HAMAP" id="MF_01940">
    <property type="entry name" value="RNA_CPDase"/>
    <property type="match status" value="1"/>
</dbReference>
<protein>
    <recommendedName>
        <fullName evidence="2">RNA 2',3'-cyclic phosphodiesterase</fullName>
        <shortName evidence="2">RNA 2',3'-CPDase</shortName>
        <ecNumber evidence="2">3.1.4.58</ecNumber>
    </recommendedName>
</protein>
<dbReference type="GO" id="GO:0004113">
    <property type="term" value="F:2',3'-cyclic-nucleotide 3'-phosphodiesterase activity"/>
    <property type="evidence" value="ECO:0007669"/>
    <property type="project" value="InterPro"/>
</dbReference>
<evidence type="ECO:0000256" key="2">
    <source>
        <dbReference type="HAMAP-Rule" id="MF_01940"/>
    </source>
</evidence>